<name>A0A1H0C3Z8_9BACL</name>
<evidence type="ECO:0000259" key="3">
    <source>
        <dbReference type="SMART" id="SM00460"/>
    </source>
</evidence>
<dbReference type="PANTHER" id="PTHR42736:SF1">
    <property type="entry name" value="PROTEIN-GLUTAMINE GAMMA-GLUTAMYLTRANSFERASE"/>
    <property type="match status" value="1"/>
</dbReference>
<dbReference type="InterPro" id="IPR038765">
    <property type="entry name" value="Papain-like_cys_pep_sf"/>
</dbReference>
<feature type="transmembrane region" description="Helical" evidence="2">
    <location>
        <begin position="204"/>
        <end position="226"/>
    </location>
</feature>
<dbReference type="PANTHER" id="PTHR42736">
    <property type="entry name" value="PROTEIN-GLUTAMINE GAMMA-GLUTAMYLTRANSFERASE"/>
    <property type="match status" value="1"/>
</dbReference>
<feature type="region of interest" description="Disordered" evidence="1">
    <location>
        <begin position="574"/>
        <end position="602"/>
    </location>
</feature>
<evidence type="ECO:0000313" key="5">
    <source>
        <dbReference type="Proteomes" id="UP000199544"/>
    </source>
</evidence>
<evidence type="ECO:0000313" key="4">
    <source>
        <dbReference type="EMBL" id="SDN52580.1"/>
    </source>
</evidence>
<keyword evidence="2" id="KW-0472">Membrane</keyword>
<feature type="transmembrane region" description="Helical" evidence="2">
    <location>
        <begin position="172"/>
        <end position="192"/>
    </location>
</feature>
<dbReference type="EMBL" id="FNHW01000006">
    <property type="protein sequence ID" value="SDN52580.1"/>
    <property type="molecule type" value="Genomic_DNA"/>
</dbReference>
<dbReference type="SMART" id="SM00460">
    <property type="entry name" value="TGc"/>
    <property type="match status" value="1"/>
</dbReference>
<dbReference type="STRING" id="459525.SAMN04488137_4784"/>
<feature type="compositionally biased region" description="Basic and acidic residues" evidence="1">
    <location>
        <begin position="582"/>
        <end position="602"/>
    </location>
</feature>
<reference evidence="5" key="1">
    <citation type="submission" date="2016-10" db="EMBL/GenBank/DDBJ databases">
        <authorList>
            <person name="Varghese N."/>
            <person name="Submissions S."/>
        </authorList>
    </citation>
    <scope>NUCLEOTIDE SEQUENCE [LARGE SCALE GENOMIC DNA]</scope>
    <source>
        <strain evidence="5">CGMCC 1.6854</strain>
    </source>
</reference>
<dbReference type="InterPro" id="IPR052901">
    <property type="entry name" value="Bact_TGase-like"/>
</dbReference>
<feature type="transmembrane region" description="Helical" evidence="2">
    <location>
        <begin position="12"/>
        <end position="32"/>
    </location>
</feature>
<dbReference type="Pfam" id="PF13559">
    <property type="entry name" value="DUF4129"/>
    <property type="match status" value="1"/>
</dbReference>
<feature type="transmembrane region" description="Helical" evidence="2">
    <location>
        <begin position="118"/>
        <end position="139"/>
    </location>
</feature>
<feature type="transmembrane region" description="Helical" evidence="2">
    <location>
        <begin position="146"/>
        <end position="166"/>
    </location>
</feature>
<dbReference type="SUPFAM" id="SSF54001">
    <property type="entry name" value="Cysteine proteinases"/>
    <property type="match status" value="1"/>
</dbReference>
<sequence length="731" mass="84459">MQIVQAFKEKRPSALYSLVLYFLGFMLLWEWLRPLNQISSTEDTHVFVVFTAFLFLITYFQLRLWISFPIKFVALLYALHSLYYPDLFLSFQWVPHLLGDIQANMGMIWSRSWTELSSVTRSLLFLILLWLVSYLMNYWLTQTKRIFLFLFMTVLYITVLDTFTPYDAKVAIVRTVFIGLILVGILRITKIVEKEGFSLMKGRFPVMWMVPLSVVIALSSTLGLLAPKASPQWPDPVPFLSALNNSDEEIPGDGNSFGRIGYGTNDSRLGGPFKFNYDEVFTAKVKERHYWRVETKDTYTGKGWESSERDEPLFLNRDHVEYNALGSNLIEPGGAEMEKQKASIKMTKRYPFIVSPGVITSLRARDDVNFLMHPQTGKINTFSQNRSTELKSYQMDYELPQYDEKKLRESGGDYPRYVSGLYLQLPAELPKRVKQLAAKVTGKLDNPYDKAKAVENYFALNNYGYDTVNVRAPKRDEDYVDQFLFKAQKGYCDNFSSAMVVMLRSVGIPARWVKGFTYGDYQETNKEYKTYKITNANAHSWPEVYFSGVGWVPFEPTRGFSNPSSFEEEIQSAAAPAAPAVPKDKKKNEIKPKQKEQGLDKAAKKSDAGVNIAGFVALFLVLAAVPIVALFRKKWLRQYYIWKFRRQRGTGTFAEAYHRLLYLTQLYGLKRDPAFTLREYAAYVDRSLDTKDMKVLTSAYESLQYGRRDSTDYWNDTNRKLWENLIKRLRG</sequence>
<keyword evidence="2" id="KW-0812">Transmembrane</keyword>
<dbReference type="Pfam" id="PF01841">
    <property type="entry name" value="Transglut_core"/>
    <property type="match status" value="1"/>
</dbReference>
<keyword evidence="5" id="KW-1185">Reference proteome</keyword>
<accession>A0A1H0C3Z8</accession>
<dbReference type="Gene3D" id="3.10.620.30">
    <property type="match status" value="1"/>
</dbReference>
<gene>
    <name evidence="4" type="ORF">SAMN04488137_4784</name>
</gene>
<dbReference type="AlphaFoldDB" id="A0A1H0C3Z8"/>
<protein>
    <submittedName>
        <fullName evidence="4">Transglutaminase-like superfamily protein</fullName>
    </submittedName>
</protein>
<feature type="transmembrane region" description="Helical" evidence="2">
    <location>
        <begin position="74"/>
        <end position="98"/>
    </location>
</feature>
<feature type="transmembrane region" description="Helical" evidence="2">
    <location>
        <begin position="612"/>
        <end position="631"/>
    </location>
</feature>
<dbReference type="InterPro" id="IPR002931">
    <property type="entry name" value="Transglutaminase-like"/>
</dbReference>
<feature type="domain" description="Transglutaminase-like" evidence="3">
    <location>
        <begin position="484"/>
        <end position="558"/>
    </location>
</feature>
<organism evidence="4 5">
    <name type="scientific">Fictibacillus solisalsi</name>
    <dbReference type="NCBI Taxonomy" id="459525"/>
    <lineage>
        <taxon>Bacteria</taxon>
        <taxon>Bacillati</taxon>
        <taxon>Bacillota</taxon>
        <taxon>Bacilli</taxon>
        <taxon>Bacillales</taxon>
        <taxon>Fictibacillaceae</taxon>
        <taxon>Fictibacillus</taxon>
    </lineage>
</organism>
<feature type="transmembrane region" description="Helical" evidence="2">
    <location>
        <begin position="44"/>
        <end position="62"/>
    </location>
</feature>
<proteinExistence type="predicted"/>
<dbReference type="Pfam" id="PF11992">
    <property type="entry name" value="TgpA_N"/>
    <property type="match status" value="1"/>
</dbReference>
<dbReference type="InterPro" id="IPR021878">
    <property type="entry name" value="TgpA_N"/>
</dbReference>
<evidence type="ECO:0000256" key="1">
    <source>
        <dbReference type="SAM" id="MobiDB-lite"/>
    </source>
</evidence>
<evidence type="ECO:0000256" key="2">
    <source>
        <dbReference type="SAM" id="Phobius"/>
    </source>
</evidence>
<dbReference type="InterPro" id="IPR025403">
    <property type="entry name" value="TgpA-like_C"/>
</dbReference>
<dbReference type="Proteomes" id="UP000199544">
    <property type="component" value="Unassembled WGS sequence"/>
</dbReference>
<keyword evidence="2" id="KW-1133">Transmembrane helix</keyword>